<evidence type="ECO:0000256" key="13">
    <source>
        <dbReference type="PROSITE-ProRule" id="PRU00731"/>
    </source>
</evidence>
<dbReference type="Gene3D" id="2.60.120.1020">
    <property type="entry name" value="Peptide N glycanase, PAW domain"/>
    <property type="match status" value="1"/>
</dbReference>
<organism evidence="17 18">
    <name type="scientific">Tigriopus californicus</name>
    <name type="common">Marine copepod</name>
    <dbReference type="NCBI Taxonomy" id="6832"/>
    <lineage>
        <taxon>Eukaryota</taxon>
        <taxon>Metazoa</taxon>
        <taxon>Ecdysozoa</taxon>
        <taxon>Arthropoda</taxon>
        <taxon>Crustacea</taxon>
        <taxon>Multicrustacea</taxon>
        <taxon>Hexanauplia</taxon>
        <taxon>Copepoda</taxon>
        <taxon>Harpacticoida</taxon>
        <taxon>Harpacticidae</taxon>
        <taxon>Tigriopus</taxon>
    </lineage>
</organism>
<evidence type="ECO:0000256" key="11">
    <source>
        <dbReference type="ARBA" id="ARBA00024870"/>
    </source>
</evidence>
<dbReference type="SUPFAM" id="SSF143503">
    <property type="entry name" value="PUG domain-like"/>
    <property type="match status" value="1"/>
</dbReference>
<proteinExistence type="inferred from homology"/>
<evidence type="ECO:0000256" key="14">
    <source>
        <dbReference type="SAM" id="MobiDB-lite"/>
    </source>
</evidence>
<evidence type="ECO:0000256" key="1">
    <source>
        <dbReference type="ARBA" id="ARBA00001650"/>
    </source>
</evidence>
<dbReference type="InterPro" id="IPR006588">
    <property type="entry name" value="Peptide_N_glycanase_PAW_dom"/>
</dbReference>
<feature type="domain" description="Thioredoxin" evidence="15">
    <location>
        <begin position="1"/>
        <end position="149"/>
    </location>
</feature>
<dbReference type="SMART" id="SM00580">
    <property type="entry name" value="PUG"/>
    <property type="match status" value="1"/>
</dbReference>
<evidence type="ECO:0000256" key="6">
    <source>
        <dbReference type="ARBA" id="ARBA00018546"/>
    </source>
</evidence>
<feature type="compositionally biased region" description="Low complexity" evidence="14">
    <location>
        <begin position="219"/>
        <end position="240"/>
    </location>
</feature>
<evidence type="ECO:0000256" key="12">
    <source>
        <dbReference type="ARBA" id="ARBA00032901"/>
    </source>
</evidence>
<dbReference type="GO" id="GO:0005829">
    <property type="term" value="C:cytosol"/>
    <property type="evidence" value="ECO:0007669"/>
    <property type="project" value="TreeGrafter"/>
</dbReference>
<gene>
    <name evidence="17" type="ORF">TCAL_03733</name>
</gene>
<dbReference type="InterPro" id="IPR038680">
    <property type="entry name" value="PAW_sf"/>
</dbReference>
<evidence type="ECO:0000259" key="15">
    <source>
        <dbReference type="PROSITE" id="PS51352"/>
    </source>
</evidence>
<feature type="domain" description="PAW" evidence="16">
    <location>
        <begin position="542"/>
        <end position="746"/>
    </location>
</feature>
<dbReference type="GO" id="GO:0046872">
    <property type="term" value="F:metal ion binding"/>
    <property type="evidence" value="ECO:0007669"/>
    <property type="project" value="UniProtKB-KW"/>
</dbReference>
<reference evidence="17 18" key="1">
    <citation type="journal article" date="2018" name="Nat. Ecol. Evol.">
        <title>Genomic signatures of mitonuclear coevolution across populations of Tigriopus californicus.</title>
        <authorList>
            <person name="Barreto F.S."/>
            <person name="Watson E.T."/>
            <person name="Lima T.G."/>
            <person name="Willett C.S."/>
            <person name="Edmands S."/>
            <person name="Li W."/>
            <person name="Burton R.S."/>
        </authorList>
    </citation>
    <scope>NUCLEOTIDE SEQUENCE [LARGE SCALE GENOMIC DNA]</scope>
    <source>
        <strain evidence="17 18">San Diego</strain>
    </source>
</reference>
<comment type="caution">
    <text evidence="17">The sequence shown here is derived from an EMBL/GenBank/DDBJ whole genome shotgun (WGS) entry which is preliminary data.</text>
</comment>
<dbReference type="Proteomes" id="UP000318571">
    <property type="component" value="Chromosome 4"/>
</dbReference>
<dbReference type="SUPFAM" id="SSF52833">
    <property type="entry name" value="Thioredoxin-like"/>
    <property type="match status" value="1"/>
</dbReference>
<evidence type="ECO:0000256" key="7">
    <source>
        <dbReference type="ARBA" id="ARBA00022490"/>
    </source>
</evidence>
<evidence type="ECO:0000256" key="3">
    <source>
        <dbReference type="ARBA" id="ARBA00004496"/>
    </source>
</evidence>
<evidence type="ECO:0000313" key="18">
    <source>
        <dbReference type="Proteomes" id="UP000318571"/>
    </source>
</evidence>
<evidence type="ECO:0000256" key="8">
    <source>
        <dbReference type="ARBA" id="ARBA00022723"/>
    </source>
</evidence>
<dbReference type="Gene3D" id="3.40.30.10">
    <property type="entry name" value="Glutaredoxin"/>
    <property type="match status" value="1"/>
</dbReference>
<accession>A0A553NND8</accession>
<dbReference type="InterPro" id="IPR012336">
    <property type="entry name" value="Thioredoxin-like_fold"/>
</dbReference>
<dbReference type="AlphaFoldDB" id="A0A553NND8"/>
<feature type="region of interest" description="Disordered" evidence="14">
    <location>
        <begin position="211"/>
        <end position="243"/>
    </location>
</feature>
<dbReference type="SUPFAM" id="SSF49785">
    <property type="entry name" value="Galactose-binding domain-like"/>
    <property type="match status" value="1"/>
</dbReference>
<evidence type="ECO:0000256" key="9">
    <source>
        <dbReference type="ARBA" id="ARBA00022801"/>
    </source>
</evidence>
<keyword evidence="9" id="KW-0378">Hydrolase</keyword>
<dbReference type="PROSITE" id="PS51352">
    <property type="entry name" value="THIOREDOXIN_2"/>
    <property type="match status" value="1"/>
</dbReference>
<comment type="catalytic activity">
    <reaction evidence="1">
        <text>Hydrolysis of an N(4)-(acetyl-beta-D-glucosaminyl)asparagine residue in which the glucosamine residue may be further glycosylated, to yield a (substituted) N-acetyl-beta-D-glucosaminylamine and a peptide containing an aspartate residue.</text>
        <dbReference type="EC" id="3.5.1.52"/>
    </reaction>
</comment>
<evidence type="ECO:0000256" key="4">
    <source>
        <dbReference type="ARBA" id="ARBA00009390"/>
    </source>
</evidence>
<dbReference type="InterPro" id="IPR002931">
    <property type="entry name" value="Transglutaminase-like"/>
</dbReference>
<sequence length="746" mass="83651">MDYLAGQSLLTADGRLLAARSRLAPHPVWALYFSAHWCPPCRVFTPMLQRAYQNYLREWSGPGVAPVEVVFVSSDRSQAQQLEYMREAHGDWPAVPAGSGLAQSLGSIFGVRGIPALVVINASDGSVITQDGRQDVSSLGPQAFRQWAAMATPEIDTSIVNMLNENSDPVKRDAGEILLKLIGNVLREPNNIKFRSIKLSNPKIESKLLTAAGGSQNGSPATPVSAPTTTPSSSSSSVAPNPEKSFQHLKKELEFFQKLEAEKSHVLKYEDPNAQDLARQVIPVGKLEDLARAKFDQVKAQDPNVQDPLLNDLVLLELMNWFKTDFFTWMDAPKCDSCGGKTDHAGYRVPTQVEQIDGAGRVEGYNCSICQKEIRFPRYHGKPEKLLTTRQGRCGEWANCFALMCRALGFDTRHVLDWTDHVWVEVFSQAENRWLHVDPCENVCDQPLIYEIGWGKKLSYVIAASKDEIQDVSYRYSCDHEALKSRRMEVRENWLTQTLLKLTKDCQKDLDPERVKLLTERRLIELVQLMSPIDKSKIDPSKLSGRQSGSAAWRLARGEMGLGLESFTPNVWKLTDHEVESKTFHLKYNVVHDQYRRVSNNDEVISGWDKGVLEAENVLRKLEADWKQCYLARREGAPKSSIKWELDLENTRLSVQSVELHIESSIFGNGRVLWQLCGGNTCLLPSSGTTLKSEALSGSKKVSITAHLSGGEGENAWQSTQLFRTPSEGEAKEECKFRFLVKLKDD</sequence>
<dbReference type="InterPro" id="IPR036339">
    <property type="entry name" value="PUB-like_dom_sf"/>
</dbReference>
<dbReference type="GO" id="GO:0000224">
    <property type="term" value="F:peptide-N4-(N-acetyl-beta-glucosaminyl)asparagine amidase activity"/>
    <property type="evidence" value="ECO:0007669"/>
    <property type="project" value="UniProtKB-EC"/>
</dbReference>
<comment type="subcellular location">
    <subcellularLocation>
        <location evidence="3">Cytoplasm</location>
    </subcellularLocation>
</comment>
<dbReference type="SUPFAM" id="SSF54001">
    <property type="entry name" value="Cysteine proteinases"/>
    <property type="match status" value="1"/>
</dbReference>
<keyword evidence="8" id="KW-0479">Metal-binding</keyword>
<keyword evidence="18" id="KW-1185">Reference proteome</keyword>
<dbReference type="OMA" id="DLQDVTW"/>
<comment type="function">
    <text evidence="11">Specifically deglycosylates the denatured form of N-linked glycoproteins in the cytoplasm and assists their proteasome-mediated degradation. Cleaves the beta-aspartyl-glucosamine (GlcNAc) of the glycan and the amide side chain of Asn, converting Asn to Asp. Prefers proteins containing high-mannose over those bearing complex type oligosaccharides. Can recognize misfolded proteins in the endoplasmic reticulum that are exported to the cytosol to be destroyed and deglycosylate them, while it has no activity toward native proteins. Deglycosylation is a prerequisite for subsequent proteasome-mediated degradation of some, but not all, misfolded glycoproteins.</text>
</comment>
<dbReference type="GO" id="GO:0005634">
    <property type="term" value="C:nucleus"/>
    <property type="evidence" value="ECO:0007669"/>
    <property type="project" value="TreeGrafter"/>
</dbReference>
<evidence type="ECO:0000313" key="17">
    <source>
        <dbReference type="EMBL" id="TRY66944.1"/>
    </source>
</evidence>
<dbReference type="EC" id="3.5.1.52" evidence="5"/>
<dbReference type="Pfam" id="PF13905">
    <property type="entry name" value="Thioredoxin_8"/>
    <property type="match status" value="1"/>
</dbReference>
<evidence type="ECO:0000256" key="2">
    <source>
        <dbReference type="ARBA" id="ARBA00001947"/>
    </source>
</evidence>
<dbReference type="InterPro" id="IPR050883">
    <property type="entry name" value="PNGase"/>
</dbReference>
<comment type="similarity">
    <text evidence="4 13">Belongs to the transglutaminase-like superfamily. PNGase family.</text>
</comment>
<dbReference type="PANTHER" id="PTHR12143">
    <property type="entry name" value="PEPTIDE N-GLYCANASE PNGASE -RELATED"/>
    <property type="match status" value="1"/>
</dbReference>
<dbReference type="Pfam" id="PF04721">
    <property type="entry name" value="PAW"/>
    <property type="match status" value="1"/>
</dbReference>
<dbReference type="InterPro" id="IPR036249">
    <property type="entry name" value="Thioredoxin-like_sf"/>
</dbReference>
<evidence type="ECO:0000259" key="16">
    <source>
        <dbReference type="PROSITE" id="PS51398"/>
    </source>
</evidence>
<dbReference type="Gene3D" id="2.20.25.10">
    <property type="match status" value="1"/>
</dbReference>
<dbReference type="EMBL" id="VCGU01000011">
    <property type="protein sequence ID" value="TRY66944.1"/>
    <property type="molecule type" value="Genomic_DNA"/>
</dbReference>
<dbReference type="InterPro" id="IPR018997">
    <property type="entry name" value="PUB_domain"/>
</dbReference>
<dbReference type="GO" id="GO:0006516">
    <property type="term" value="P:glycoprotein catabolic process"/>
    <property type="evidence" value="ECO:0007669"/>
    <property type="project" value="InterPro"/>
</dbReference>
<dbReference type="InterPro" id="IPR008979">
    <property type="entry name" value="Galactose-bd-like_sf"/>
</dbReference>
<dbReference type="STRING" id="6832.A0A553NND8"/>
<evidence type="ECO:0000256" key="5">
    <source>
        <dbReference type="ARBA" id="ARBA00012158"/>
    </source>
</evidence>
<dbReference type="SMART" id="SM00613">
    <property type="entry name" value="PAW"/>
    <property type="match status" value="1"/>
</dbReference>
<dbReference type="SMART" id="SM00460">
    <property type="entry name" value="TGc"/>
    <property type="match status" value="1"/>
</dbReference>
<dbReference type="Gene3D" id="1.20.58.2190">
    <property type="match status" value="1"/>
</dbReference>
<evidence type="ECO:0000256" key="10">
    <source>
        <dbReference type="ARBA" id="ARBA00022833"/>
    </source>
</evidence>
<keyword evidence="7" id="KW-0963">Cytoplasm</keyword>
<dbReference type="Pfam" id="PF01841">
    <property type="entry name" value="Transglut_core"/>
    <property type="match status" value="1"/>
</dbReference>
<dbReference type="Gene3D" id="3.10.620.30">
    <property type="match status" value="1"/>
</dbReference>
<dbReference type="InterPro" id="IPR013766">
    <property type="entry name" value="Thioredoxin_domain"/>
</dbReference>
<keyword evidence="10" id="KW-0862">Zinc</keyword>
<comment type="cofactor">
    <cofactor evidence="2">
        <name>Zn(2+)</name>
        <dbReference type="ChEBI" id="CHEBI:29105"/>
    </cofactor>
</comment>
<dbReference type="InterPro" id="IPR038765">
    <property type="entry name" value="Papain-like_cys_pep_sf"/>
</dbReference>
<name>A0A553NND8_TIGCA</name>
<protein>
    <recommendedName>
        <fullName evidence="6">Peptide-N(4)-(N-acetyl-beta-glucosaminyl)asparagine amidase</fullName>
        <ecNumber evidence="5">3.5.1.52</ecNumber>
    </recommendedName>
    <alternativeName>
        <fullName evidence="12">Peptide:N-glycanase</fullName>
    </alternativeName>
</protein>
<dbReference type="Pfam" id="PF09409">
    <property type="entry name" value="PUB"/>
    <property type="match status" value="1"/>
</dbReference>
<dbReference type="PROSITE" id="PS51398">
    <property type="entry name" value="PAW"/>
    <property type="match status" value="1"/>
</dbReference>
<dbReference type="PANTHER" id="PTHR12143:SF19">
    <property type="entry name" value="PEPTIDE-N(4)-(N-ACETYL-BETA-GLUCOSAMINYL)ASPARAGINE AMIDASE"/>
    <property type="match status" value="1"/>
</dbReference>